<evidence type="ECO:0000259" key="2">
    <source>
        <dbReference type="Pfam" id="PF24346"/>
    </source>
</evidence>
<gene>
    <name evidence="3" type="ORF">MSIBF_A2340003</name>
</gene>
<evidence type="ECO:0000313" key="3">
    <source>
        <dbReference type="EMBL" id="CEG12477.1"/>
    </source>
</evidence>
<keyword evidence="1" id="KW-1133">Transmembrane helix</keyword>
<keyword evidence="1" id="KW-0472">Membrane</keyword>
<feature type="domain" description="DUF7507" evidence="2">
    <location>
        <begin position="232"/>
        <end position="318"/>
    </location>
</feature>
<protein>
    <recommendedName>
        <fullName evidence="2">DUF7507 domain-containing protein</fullName>
    </recommendedName>
</protein>
<dbReference type="NCBIfam" id="TIGR01451">
    <property type="entry name" value="B_ant_repeat"/>
    <property type="match status" value="1"/>
</dbReference>
<dbReference type="Gene3D" id="2.60.40.1120">
    <property type="entry name" value="Carboxypeptidase-like, regulatory domain"/>
    <property type="match status" value="1"/>
</dbReference>
<organism evidence="3">
    <name type="scientific">groundwater metagenome</name>
    <dbReference type="NCBI Taxonomy" id="717931"/>
    <lineage>
        <taxon>unclassified sequences</taxon>
        <taxon>metagenomes</taxon>
        <taxon>ecological metagenomes</taxon>
    </lineage>
</organism>
<evidence type="ECO:0000256" key="1">
    <source>
        <dbReference type="SAM" id="Phobius"/>
    </source>
</evidence>
<dbReference type="AlphaFoldDB" id="A0A098E8W9"/>
<name>A0A098E8W9_9ZZZZ</name>
<reference evidence="3" key="1">
    <citation type="submission" date="2014-09" db="EMBL/GenBank/DDBJ databases">
        <authorList>
            <person name="Probst J Alexander"/>
        </authorList>
    </citation>
    <scope>NUCLEOTIDE SEQUENCE</scope>
</reference>
<keyword evidence="1" id="KW-0812">Transmembrane</keyword>
<sequence>MIVNTSSGGKTGTSETALNIANPSISIFKLANPTSLPAGGGSVTYYYIVNNTGNVPLSNLNVSDDNCSPVICSKTALAVNDLTMCTCTANISQNTTNIANVTAWYQQQKVNAIATATVDCRTCPTCQKLGISLTKTPNAINLTGGGNVVYYYNITNTGNVNLSITYIYDNKCSPVNCSTNNLAVNNSMICTCTATLTQTTMNTAFVLANYSTMNTGAIANATVNVIPPSNISISLSKTASSYTLPAGGGNVTYYYVVKNTGNVPLTNIVLNDDKLGTITCHETQLAAGANMTCTKTTTLTQVGNIVNTANVTANYLTTPIASAPATVTVYVGTVISTGSGRSCTTCVPQQYHGIPVGEITTTQQISTAIPDTTTPRSHCFKTECTTNTYQDGKLTVSITKNVSSAANIILTLPNGNNVNVHTNANGEICYQFGCGIYTTTIPKEVCGEEYSKTITSTYGKLYITPSDLTKAKVNETLTYFIKDDGGNAIKNANVNIILSDGNLVKASDYNGKVTFNVGEKEGSYTLTAQKDCYENDTLTITIGMPKLAITCGSQVNINETLCCYVKDQGGNNVEGANVKLTMPGGKEIQLISDANGKVCTNETQINGDVTAAASKKGYKDSDIATSKITTEEIICPKECKCGCEEGTATCKPCPECNIFGLPCWILLLLLLLIALLLFLLLRKKKIYADEESVNKAIKEGQLENISNKYSKIYVSKKVYDNIQGMGIKNKIKNKFEFADLNEKGKKYLKECGNEHVARAKQLEVDILTSNDETAKNAEENKVKVKKYEEI</sequence>
<proteinExistence type="predicted"/>
<accession>A0A098E8W9</accession>
<dbReference type="Pfam" id="PF24346">
    <property type="entry name" value="DUF7507"/>
    <property type="match status" value="3"/>
</dbReference>
<dbReference type="InterPro" id="IPR047589">
    <property type="entry name" value="DUF11_rpt"/>
</dbReference>
<dbReference type="InterPro" id="IPR055354">
    <property type="entry name" value="DUF7507"/>
</dbReference>
<feature type="domain" description="DUF7507" evidence="2">
    <location>
        <begin position="131"/>
        <end position="211"/>
    </location>
</feature>
<feature type="transmembrane region" description="Helical" evidence="1">
    <location>
        <begin position="659"/>
        <end position="681"/>
    </location>
</feature>
<feature type="domain" description="DUF7507" evidence="2">
    <location>
        <begin position="22"/>
        <end position="102"/>
    </location>
</feature>
<dbReference type="EMBL" id="CCXY01000151">
    <property type="protein sequence ID" value="CEG12477.1"/>
    <property type="molecule type" value="Genomic_DNA"/>
</dbReference>